<comment type="caution">
    <text evidence="1">The sequence shown here is derived from an EMBL/GenBank/DDBJ whole genome shotgun (WGS) entry which is preliminary data.</text>
</comment>
<gene>
    <name evidence="1" type="ORF">LWI28_009032</name>
</gene>
<evidence type="ECO:0000313" key="2">
    <source>
        <dbReference type="Proteomes" id="UP001064489"/>
    </source>
</evidence>
<name>A0AAD5IZ99_ACENE</name>
<dbReference type="AlphaFoldDB" id="A0AAD5IZ99"/>
<reference evidence="1" key="2">
    <citation type="submission" date="2023-02" db="EMBL/GenBank/DDBJ databases">
        <authorList>
            <person name="Swenson N.G."/>
            <person name="Wegrzyn J.L."/>
            <person name="Mcevoy S.L."/>
        </authorList>
    </citation>
    <scope>NUCLEOTIDE SEQUENCE</scope>
    <source>
        <strain evidence="1">91603</strain>
        <tissue evidence="1">Leaf</tissue>
    </source>
</reference>
<proteinExistence type="predicted"/>
<dbReference type="Proteomes" id="UP001064489">
    <property type="component" value="Chromosome 4"/>
</dbReference>
<keyword evidence="2" id="KW-1185">Reference proteome</keyword>
<protein>
    <submittedName>
        <fullName evidence="1">Uncharacterized protein</fullName>
    </submittedName>
</protein>
<organism evidence="1 2">
    <name type="scientific">Acer negundo</name>
    <name type="common">Box elder</name>
    <dbReference type="NCBI Taxonomy" id="4023"/>
    <lineage>
        <taxon>Eukaryota</taxon>
        <taxon>Viridiplantae</taxon>
        <taxon>Streptophyta</taxon>
        <taxon>Embryophyta</taxon>
        <taxon>Tracheophyta</taxon>
        <taxon>Spermatophyta</taxon>
        <taxon>Magnoliopsida</taxon>
        <taxon>eudicotyledons</taxon>
        <taxon>Gunneridae</taxon>
        <taxon>Pentapetalae</taxon>
        <taxon>rosids</taxon>
        <taxon>malvids</taxon>
        <taxon>Sapindales</taxon>
        <taxon>Sapindaceae</taxon>
        <taxon>Hippocastanoideae</taxon>
        <taxon>Acereae</taxon>
        <taxon>Acer</taxon>
    </lineage>
</organism>
<dbReference type="EMBL" id="JAJSOW010000101">
    <property type="protein sequence ID" value="KAI9180884.1"/>
    <property type="molecule type" value="Genomic_DNA"/>
</dbReference>
<accession>A0AAD5IZ99</accession>
<reference evidence="1" key="1">
    <citation type="journal article" date="2022" name="Plant J.">
        <title>Strategies of tolerance reflected in two North American maple genomes.</title>
        <authorList>
            <person name="McEvoy S.L."/>
            <person name="Sezen U.U."/>
            <person name="Trouern-Trend A."/>
            <person name="McMahon S.M."/>
            <person name="Schaberg P.G."/>
            <person name="Yang J."/>
            <person name="Wegrzyn J.L."/>
            <person name="Swenson N.G."/>
        </authorList>
    </citation>
    <scope>NUCLEOTIDE SEQUENCE</scope>
    <source>
        <strain evidence="1">91603</strain>
    </source>
</reference>
<sequence>MNRNLNLLLWGRKHVKQTIKRMEIFKFFLHFLAPTMEVSFIKCTLVRSPQSSWPEEDGSRLAPCLVR</sequence>
<evidence type="ECO:0000313" key="1">
    <source>
        <dbReference type="EMBL" id="KAI9180884.1"/>
    </source>
</evidence>